<proteinExistence type="predicted"/>
<accession>A0A3B1E265</accession>
<sequence>MAKETTLNIEKIVAKELKCKLLNTIQNIKKINPDIISRYNLINCLK</sequence>
<protein>
    <submittedName>
        <fullName evidence="1">Uncharacterized protein</fullName>
    </submittedName>
</protein>
<evidence type="ECO:0000313" key="1">
    <source>
        <dbReference type="EMBL" id="VAY88078.1"/>
    </source>
</evidence>
<dbReference type="EMBL" id="UOYO01000043">
    <property type="protein sequence ID" value="VAY88078.1"/>
    <property type="molecule type" value="Genomic_DNA"/>
</dbReference>
<gene>
    <name evidence="1" type="ORF">MNB_ARC-1_962</name>
</gene>
<organism evidence="1">
    <name type="scientific">hydrothermal vent metagenome</name>
    <dbReference type="NCBI Taxonomy" id="652676"/>
    <lineage>
        <taxon>unclassified sequences</taxon>
        <taxon>metagenomes</taxon>
        <taxon>ecological metagenomes</taxon>
    </lineage>
</organism>
<reference evidence="1" key="1">
    <citation type="submission" date="2018-10" db="EMBL/GenBank/DDBJ databases">
        <authorList>
            <person name="Aoki K."/>
        </authorList>
    </citation>
    <scope>NUCLEOTIDE SEQUENCE</scope>
</reference>
<name>A0A3B1E265_9ZZZZ</name>
<dbReference type="AlphaFoldDB" id="A0A3B1E265"/>